<dbReference type="EMBL" id="JACGWS010000004">
    <property type="protein sequence ID" value="MBC8754556.1"/>
    <property type="molecule type" value="Genomic_DNA"/>
</dbReference>
<gene>
    <name evidence="2" type="ORF">H2O64_07715</name>
</gene>
<feature type="signal peptide" evidence="1">
    <location>
        <begin position="1"/>
        <end position="20"/>
    </location>
</feature>
<organism evidence="2 3">
    <name type="scientific">Kordia aestuariivivens</name>
    <dbReference type="NCBI Taxonomy" id="2759037"/>
    <lineage>
        <taxon>Bacteria</taxon>
        <taxon>Pseudomonadati</taxon>
        <taxon>Bacteroidota</taxon>
        <taxon>Flavobacteriia</taxon>
        <taxon>Flavobacteriales</taxon>
        <taxon>Flavobacteriaceae</taxon>
        <taxon>Kordia</taxon>
    </lineage>
</organism>
<reference evidence="2 3" key="1">
    <citation type="submission" date="2020-07" db="EMBL/GenBank/DDBJ databases">
        <title>Description of Kordia aestuariivivens sp. nov., isolated from a tidal flat.</title>
        <authorList>
            <person name="Park S."/>
            <person name="Yoon J.-H."/>
        </authorList>
    </citation>
    <scope>NUCLEOTIDE SEQUENCE [LARGE SCALE GENOMIC DNA]</scope>
    <source>
        <strain evidence="2 3">YSTF-M3</strain>
    </source>
</reference>
<name>A0ABR7Q7L2_9FLAO</name>
<proteinExistence type="predicted"/>
<dbReference type="RefSeq" id="WP_187561609.1">
    <property type="nucleotide sequence ID" value="NZ_JACGWS010000004.1"/>
</dbReference>
<feature type="chain" id="PRO_5046578974" evidence="1">
    <location>
        <begin position="21"/>
        <end position="119"/>
    </location>
</feature>
<evidence type="ECO:0000313" key="3">
    <source>
        <dbReference type="Proteomes" id="UP000619238"/>
    </source>
</evidence>
<accession>A0ABR7Q7L2</accession>
<comment type="caution">
    <text evidence="2">The sequence shown here is derived from an EMBL/GenBank/DDBJ whole genome shotgun (WGS) entry which is preliminary data.</text>
</comment>
<evidence type="ECO:0000313" key="2">
    <source>
        <dbReference type="EMBL" id="MBC8754556.1"/>
    </source>
</evidence>
<evidence type="ECO:0000256" key="1">
    <source>
        <dbReference type="SAM" id="SignalP"/>
    </source>
</evidence>
<keyword evidence="3" id="KW-1185">Reference proteome</keyword>
<keyword evidence="1" id="KW-0732">Signal</keyword>
<sequence>MKNHIIVALLIVFFSSSLYSQNSDSDINVGTVFTIGEVYNNNYKHINFPNANFILKKGGIANYENIKGEKVEITSVKKKKDGSLIATIKLASDKLFFNSHKYITANISEAIDKKELIRL</sequence>
<dbReference type="Proteomes" id="UP000619238">
    <property type="component" value="Unassembled WGS sequence"/>
</dbReference>
<protein>
    <submittedName>
        <fullName evidence="2">Dihydroorotase</fullName>
    </submittedName>
</protein>